<proteinExistence type="predicted"/>
<sequence length="75" mass="9063">MMDYFITQLARSEYEERIRKVEMELMARRRQIEEPGMMSRMLFRLGEWLESVGARLKAHYQPTPLRQTYHGGQAR</sequence>
<reference evidence="1" key="1">
    <citation type="journal article" date="2020" name="mSystems">
        <title>Genome- and Community-Level Interaction Insights into Carbon Utilization and Element Cycling Functions of Hydrothermarchaeota in Hydrothermal Sediment.</title>
        <authorList>
            <person name="Zhou Z."/>
            <person name="Liu Y."/>
            <person name="Xu W."/>
            <person name="Pan J."/>
            <person name="Luo Z.H."/>
            <person name="Li M."/>
        </authorList>
    </citation>
    <scope>NUCLEOTIDE SEQUENCE [LARGE SCALE GENOMIC DNA]</scope>
    <source>
        <strain evidence="1">SpSt-289</strain>
    </source>
</reference>
<protein>
    <submittedName>
        <fullName evidence="1">Uncharacterized protein</fullName>
    </submittedName>
</protein>
<evidence type="ECO:0000313" key="1">
    <source>
        <dbReference type="EMBL" id="HDX32866.1"/>
    </source>
</evidence>
<name>A0A7C1JLX1_9CHLR</name>
<organism evidence="1">
    <name type="scientific">Caldilinea aerophila</name>
    <dbReference type="NCBI Taxonomy" id="133453"/>
    <lineage>
        <taxon>Bacteria</taxon>
        <taxon>Bacillati</taxon>
        <taxon>Chloroflexota</taxon>
        <taxon>Caldilineae</taxon>
        <taxon>Caldilineales</taxon>
        <taxon>Caldilineaceae</taxon>
        <taxon>Caldilinea</taxon>
    </lineage>
</organism>
<comment type="caution">
    <text evidence="1">The sequence shown here is derived from an EMBL/GenBank/DDBJ whole genome shotgun (WGS) entry which is preliminary data.</text>
</comment>
<dbReference type="EMBL" id="DSMG01000163">
    <property type="protein sequence ID" value="HDX32866.1"/>
    <property type="molecule type" value="Genomic_DNA"/>
</dbReference>
<accession>A0A7C1JLX1</accession>
<gene>
    <name evidence="1" type="ORF">ENQ20_15465</name>
</gene>
<dbReference type="AlphaFoldDB" id="A0A7C1JLX1"/>